<evidence type="ECO:0000313" key="2">
    <source>
        <dbReference type="Proteomes" id="UP000772434"/>
    </source>
</evidence>
<dbReference type="Proteomes" id="UP000772434">
    <property type="component" value="Unassembled WGS sequence"/>
</dbReference>
<keyword evidence="2" id="KW-1185">Reference proteome</keyword>
<dbReference type="AlphaFoldDB" id="A0A9P5PTX0"/>
<evidence type="ECO:0000313" key="1">
    <source>
        <dbReference type="EMBL" id="KAF9068457.1"/>
    </source>
</evidence>
<gene>
    <name evidence="1" type="ORF">BDP27DRAFT_1327059</name>
</gene>
<protein>
    <submittedName>
        <fullName evidence="1">Uncharacterized protein</fullName>
    </submittedName>
</protein>
<dbReference type="EMBL" id="JADNRY010000060">
    <property type="protein sequence ID" value="KAF9068457.1"/>
    <property type="molecule type" value="Genomic_DNA"/>
</dbReference>
<name>A0A9P5PTX0_9AGAR</name>
<accession>A0A9P5PTX0</accession>
<reference evidence="1" key="1">
    <citation type="submission" date="2020-11" db="EMBL/GenBank/DDBJ databases">
        <authorList>
            <consortium name="DOE Joint Genome Institute"/>
            <person name="Ahrendt S."/>
            <person name="Riley R."/>
            <person name="Andreopoulos W."/>
            <person name="Labutti K."/>
            <person name="Pangilinan J."/>
            <person name="Ruiz-Duenas F.J."/>
            <person name="Barrasa J.M."/>
            <person name="Sanchez-Garcia M."/>
            <person name="Camarero S."/>
            <person name="Miyauchi S."/>
            <person name="Serrano A."/>
            <person name="Linde D."/>
            <person name="Babiker R."/>
            <person name="Drula E."/>
            <person name="Ayuso-Fernandez I."/>
            <person name="Pacheco R."/>
            <person name="Padilla G."/>
            <person name="Ferreira P."/>
            <person name="Barriuso J."/>
            <person name="Kellner H."/>
            <person name="Castanera R."/>
            <person name="Alfaro M."/>
            <person name="Ramirez L."/>
            <person name="Pisabarro A.G."/>
            <person name="Kuo A."/>
            <person name="Tritt A."/>
            <person name="Lipzen A."/>
            <person name="He G."/>
            <person name="Yan M."/>
            <person name="Ng V."/>
            <person name="Cullen D."/>
            <person name="Martin F."/>
            <person name="Rosso M.-N."/>
            <person name="Henrissat B."/>
            <person name="Hibbett D."/>
            <person name="Martinez A.T."/>
            <person name="Grigoriev I.V."/>
        </authorList>
    </citation>
    <scope>NUCLEOTIDE SEQUENCE</scope>
    <source>
        <strain evidence="1">AH 40177</strain>
    </source>
</reference>
<proteinExistence type="predicted"/>
<organism evidence="1 2">
    <name type="scientific">Rhodocollybia butyracea</name>
    <dbReference type="NCBI Taxonomy" id="206335"/>
    <lineage>
        <taxon>Eukaryota</taxon>
        <taxon>Fungi</taxon>
        <taxon>Dikarya</taxon>
        <taxon>Basidiomycota</taxon>
        <taxon>Agaricomycotina</taxon>
        <taxon>Agaricomycetes</taxon>
        <taxon>Agaricomycetidae</taxon>
        <taxon>Agaricales</taxon>
        <taxon>Marasmiineae</taxon>
        <taxon>Omphalotaceae</taxon>
        <taxon>Rhodocollybia</taxon>
    </lineage>
</organism>
<comment type="caution">
    <text evidence="1">The sequence shown here is derived from an EMBL/GenBank/DDBJ whole genome shotgun (WGS) entry which is preliminary data.</text>
</comment>
<sequence length="119" mass="13942">MPTNYGSHRCIQSSVLKCRNFLDAHHVPHDKFSWMMVTRVSYIQVTGLKEGIQRNNTWLWGSKCHSCFRRCVAVADQLAKRSLLMYDSSSFTTIYWILCLFSTQMVKLTIEYNSTPRLR</sequence>